<accession>A0A081BQ09</accession>
<evidence type="ECO:0000313" key="3">
    <source>
        <dbReference type="EMBL" id="GAK52475.1"/>
    </source>
</evidence>
<dbReference type="SUPFAM" id="SSF52540">
    <property type="entry name" value="P-loop containing nucleoside triphosphate hydrolases"/>
    <property type="match status" value="1"/>
</dbReference>
<protein>
    <submittedName>
        <fullName evidence="3">Transcriptional regulator nadR</fullName>
    </submittedName>
</protein>
<dbReference type="InterPro" id="IPR052735">
    <property type="entry name" value="NAD_biosynth-regulator"/>
</dbReference>
<dbReference type="PANTHER" id="PTHR37512">
    <property type="entry name" value="TRIFUNCTIONAL NAD BIOSYNTHESIS/REGULATOR PROTEIN NADR"/>
    <property type="match status" value="1"/>
</dbReference>
<feature type="domain" description="Cytidyltransferase-like" evidence="1">
    <location>
        <begin position="6"/>
        <end position="135"/>
    </location>
</feature>
<dbReference type="InterPro" id="IPR014729">
    <property type="entry name" value="Rossmann-like_a/b/a_fold"/>
</dbReference>
<dbReference type="Pfam" id="PF01467">
    <property type="entry name" value="CTP_transf_like"/>
    <property type="match status" value="1"/>
</dbReference>
<evidence type="ECO:0000259" key="1">
    <source>
        <dbReference type="Pfam" id="PF01467"/>
    </source>
</evidence>
<dbReference type="InterPro" id="IPR027417">
    <property type="entry name" value="P-loop_NTPase"/>
</dbReference>
<dbReference type="Gene3D" id="3.40.50.300">
    <property type="entry name" value="P-loop containing nucleotide triphosphate hydrolases"/>
    <property type="match status" value="1"/>
</dbReference>
<dbReference type="Gene3D" id="3.40.50.620">
    <property type="entry name" value="HUPs"/>
    <property type="match status" value="1"/>
</dbReference>
<evidence type="ECO:0000259" key="2">
    <source>
        <dbReference type="Pfam" id="PF13521"/>
    </source>
</evidence>
<reference evidence="3" key="1">
    <citation type="journal article" date="2015" name="PeerJ">
        <title>First genomic representation of candidate bacterial phylum KSB3 points to enhanced environmental sensing as a trigger of wastewater bulking.</title>
        <authorList>
            <person name="Sekiguchi Y."/>
            <person name="Ohashi A."/>
            <person name="Parks D.H."/>
            <person name="Yamauchi T."/>
            <person name="Tyson G.W."/>
            <person name="Hugenholtz P."/>
        </authorList>
    </citation>
    <scope>NUCLEOTIDE SEQUENCE [LARGE SCALE GENOMIC DNA]</scope>
</reference>
<dbReference type="PANTHER" id="PTHR37512:SF1">
    <property type="entry name" value="NADR_TTD14 AAA DOMAIN-CONTAINING PROTEIN"/>
    <property type="match status" value="1"/>
</dbReference>
<dbReference type="Pfam" id="PF13521">
    <property type="entry name" value="AAA_28"/>
    <property type="match status" value="1"/>
</dbReference>
<gene>
    <name evidence="3" type="ORF">U14_03726</name>
</gene>
<dbReference type="HOGENOM" id="CLU_052648_0_1_0"/>
<dbReference type="STRING" id="1499966.U14_03726"/>
<dbReference type="SUPFAM" id="SSF52374">
    <property type="entry name" value="Nucleotidylyl transferase"/>
    <property type="match status" value="1"/>
</dbReference>
<organism evidence="3">
    <name type="scientific">Candidatus Moduliflexus flocculans</name>
    <dbReference type="NCBI Taxonomy" id="1499966"/>
    <lineage>
        <taxon>Bacteria</taxon>
        <taxon>Candidatus Moduliflexota</taxon>
        <taxon>Candidatus Moduliflexia</taxon>
        <taxon>Candidatus Moduliflexales</taxon>
        <taxon>Candidatus Moduliflexaceae</taxon>
    </lineage>
</organism>
<dbReference type="InterPro" id="IPR038727">
    <property type="entry name" value="NadR/Ttd14_AAA_dom"/>
</dbReference>
<evidence type="ECO:0000313" key="4">
    <source>
        <dbReference type="Proteomes" id="UP000030700"/>
    </source>
</evidence>
<sequence>MTRGLTLGKYAPLHRGHQFVIDTALAEMDEVIVVIYDCPDTSNIPLTVRANWLRALYPSITVIEAWDGPTEVGDTPEIKRAHEVYLLDRLKLRGITHFYSSEFYGEHVSAAFGAINRQIDPERRVVPISGTQIRENPFACRAYLDPIVYRDFIANVVFLGAPSTGKTTITERLAQEFDTVWMPEYGREYWEAHQVERRLSLAQLVEIAEGHLEREEALLRQANRYLFTDTNAVTTYMFSLSYHQAVAPRLAELAMQAAARYDLVFLCGDDIPYDDTWDRSGDVNRRVFQKQIVADLLMRNLPFLPLTGDVETRVQTVKRVLKTFRKYTNWWGERANTAHVLETCAVRPC</sequence>
<feature type="domain" description="NadR/Ttd14 AAA" evidence="2">
    <location>
        <begin position="156"/>
        <end position="313"/>
    </location>
</feature>
<dbReference type="AlphaFoldDB" id="A0A081BQ09"/>
<dbReference type="Proteomes" id="UP000030700">
    <property type="component" value="Unassembled WGS sequence"/>
</dbReference>
<dbReference type="InterPro" id="IPR004821">
    <property type="entry name" value="Cyt_trans-like"/>
</dbReference>
<dbReference type="GO" id="GO:0003824">
    <property type="term" value="F:catalytic activity"/>
    <property type="evidence" value="ECO:0007669"/>
    <property type="project" value="InterPro"/>
</dbReference>
<dbReference type="NCBIfam" id="TIGR00125">
    <property type="entry name" value="cyt_tran_rel"/>
    <property type="match status" value="1"/>
</dbReference>
<dbReference type="EMBL" id="DF820458">
    <property type="protein sequence ID" value="GAK52475.1"/>
    <property type="molecule type" value="Genomic_DNA"/>
</dbReference>
<proteinExistence type="predicted"/>
<keyword evidence="4" id="KW-1185">Reference proteome</keyword>
<name>A0A081BQ09_9BACT</name>